<protein>
    <recommendedName>
        <fullName evidence="3">PKD domain-containing protein</fullName>
    </recommendedName>
</protein>
<accession>A0ABS5VL50</accession>
<sequence>MKNIKFLLLIILGVIAMTSCEDEAPGLGSELSASEIDFEVVQDYAKDPGGNTVILKNNTPGTVSIWDYGTGKSNRVQDTVHFAFKGDYVIKFSAVTRGGIVELDPVTVKVTEDNLNYVNDPLWTALSGGVGNSKTWILDNGEYGFATGPLSYADPSRKQLWGDYQINYEPADVGQTADDMASEMTFSLAGGPFLTTKKPNEGVNESGTYFLDANNHTLTTTNATIIRPKAFITNASNWTSNLNILELTGNQLRIAVYRTNNEGPWWYVLNYVSKEYAENYVPEDKPDPNFNHGNQGDILTVSHSKTWKLDLEVPYNWSDLSGKMLNNWSTRSDIMATGWAPYGDADVQNIDEASITFDANGTFIVKQDNGTTQTGTYVIDERKNLITFKDIMPSIPVAGWVSVTTTEENQWKIVKVERNEVNDVVTGIWFGKRDPAKDEYMVFHFVQR</sequence>
<gene>
    <name evidence="1" type="ORF">KK060_02745</name>
</gene>
<dbReference type="EMBL" id="JAHESD010000004">
    <property type="protein sequence ID" value="MBT1702177.1"/>
    <property type="molecule type" value="Genomic_DNA"/>
</dbReference>
<keyword evidence="2" id="KW-1185">Reference proteome</keyword>
<proteinExistence type="predicted"/>
<evidence type="ECO:0000313" key="2">
    <source>
        <dbReference type="Proteomes" id="UP000772618"/>
    </source>
</evidence>
<dbReference type="RefSeq" id="WP_254151935.1">
    <property type="nucleotide sequence ID" value="NZ_JAHESD010000004.1"/>
</dbReference>
<comment type="caution">
    <text evidence="1">The sequence shown here is derived from an EMBL/GenBank/DDBJ whole genome shotgun (WGS) entry which is preliminary data.</text>
</comment>
<reference evidence="1 2" key="1">
    <citation type="submission" date="2021-05" db="EMBL/GenBank/DDBJ databases">
        <title>A Polyphasic approach of four new species of the genus Ohtaekwangia: Ohtaekwangia histidinii sp. nov., Ohtaekwangia cretensis sp. nov., Ohtaekwangia indiensis sp. nov., Ohtaekwangia reichenbachii sp. nov. from diverse environment.</title>
        <authorList>
            <person name="Octaviana S."/>
        </authorList>
    </citation>
    <scope>NUCLEOTIDE SEQUENCE [LARGE SCALE GENOMIC DNA]</scope>
    <source>
        <strain evidence="1 2">PWU20</strain>
    </source>
</reference>
<name>A0ABS5VL50_9BACT</name>
<dbReference type="PROSITE" id="PS51257">
    <property type="entry name" value="PROKAR_LIPOPROTEIN"/>
    <property type="match status" value="1"/>
</dbReference>
<organism evidence="1 2">
    <name type="scientific">Chryseosolibacter indicus</name>
    <dbReference type="NCBI Taxonomy" id="2782351"/>
    <lineage>
        <taxon>Bacteria</taxon>
        <taxon>Pseudomonadati</taxon>
        <taxon>Bacteroidota</taxon>
        <taxon>Cytophagia</taxon>
        <taxon>Cytophagales</taxon>
        <taxon>Chryseotaleaceae</taxon>
        <taxon>Chryseosolibacter</taxon>
    </lineage>
</organism>
<dbReference type="Proteomes" id="UP000772618">
    <property type="component" value="Unassembled WGS sequence"/>
</dbReference>
<evidence type="ECO:0000313" key="1">
    <source>
        <dbReference type="EMBL" id="MBT1702177.1"/>
    </source>
</evidence>
<evidence type="ECO:0008006" key="3">
    <source>
        <dbReference type="Google" id="ProtNLM"/>
    </source>
</evidence>